<evidence type="ECO:0000313" key="3">
    <source>
        <dbReference type="Proteomes" id="UP000270924"/>
    </source>
</evidence>
<keyword evidence="3" id="KW-1185">Reference proteome</keyword>
<keyword evidence="1" id="KW-0472">Membrane</keyword>
<reference evidence="2 3" key="1">
    <citation type="submission" date="2018-11" db="EMBL/GenBank/DDBJ databases">
        <authorList>
            <consortium name="Pathogen Informatics"/>
        </authorList>
    </citation>
    <scope>NUCLEOTIDE SEQUENCE [LARGE SCALE GENOMIC DNA]</scope>
</reference>
<protein>
    <submittedName>
        <fullName evidence="2">Uncharacterized protein</fullName>
    </submittedName>
</protein>
<keyword evidence="1" id="KW-0812">Transmembrane</keyword>
<organism evidence="2 3">
    <name type="scientific">Wuchereria bancrofti</name>
    <dbReference type="NCBI Taxonomy" id="6293"/>
    <lineage>
        <taxon>Eukaryota</taxon>
        <taxon>Metazoa</taxon>
        <taxon>Ecdysozoa</taxon>
        <taxon>Nematoda</taxon>
        <taxon>Chromadorea</taxon>
        <taxon>Rhabditida</taxon>
        <taxon>Spirurina</taxon>
        <taxon>Spiruromorpha</taxon>
        <taxon>Filarioidea</taxon>
        <taxon>Onchocercidae</taxon>
        <taxon>Wuchereria</taxon>
    </lineage>
</organism>
<proteinExistence type="predicted"/>
<evidence type="ECO:0000313" key="2">
    <source>
        <dbReference type="EMBL" id="VDM13313.1"/>
    </source>
</evidence>
<gene>
    <name evidence="2" type="ORF">WBA_LOCUS6699</name>
</gene>
<sequence length="47" mass="5367">MKEITVVGWNIHIVCRRKNDYCNKRNQSLVQLLAAMIAIIALLISNV</sequence>
<accession>A0A3P7DUV8</accession>
<feature type="transmembrane region" description="Helical" evidence="1">
    <location>
        <begin position="26"/>
        <end position="44"/>
    </location>
</feature>
<dbReference type="EMBL" id="UYWW01004162">
    <property type="protein sequence ID" value="VDM13313.1"/>
    <property type="molecule type" value="Genomic_DNA"/>
</dbReference>
<dbReference type="InParanoid" id="A0A3P7DUV8"/>
<dbReference type="Proteomes" id="UP000270924">
    <property type="component" value="Unassembled WGS sequence"/>
</dbReference>
<keyword evidence="1" id="KW-1133">Transmembrane helix</keyword>
<evidence type="ECO:0000256" key="1">
    <source>
        <dbReference type="SAM" id="Phobius"/>
    </source>
</evidence>
<name>A0A3P7DUV8_WUCBA</name>
<dbReference type="AlphaFoldDB" id="A0A3P7DUV8"/>